<reference evidence="4 5" key="1">
    <citation type="submission" date="2020-07" db="EMBL/GenBank/DDBJ databases">
        <title>Sequencing the genomes of 1000 actinobacteria strains.</title>
        <authorList>
            <person name="Klenk H.-P."/>
        </authorList>
    </citation>
    <scope>NUCLEOTIDE SEQUENCE [LARGE SCALE GENOMIC DNA]</scope>
    <source>
        <strain evidence="4 5">DSM 40398</strain>
    </source>
</reference>
<dbReference type="SUPFAM" id="SSF48403">
    <property type="entry name" value="Ankyrin repeat"/>
    <property type="match status" value="1"/>
</dbReference>
<keyword evidence="5" id="KW-1185">Reference proteome</keyword>
<dbReference type="InterPro" id="IPR002110">
    <property type="entry name" value="Ankyrin_rpt"/>
</dbReference>
<keyword evidence="2 3" id="KW-0040">ANK repeat</keyword>
<dbReference type="Proteomes" id="UP000529783">
    <property type="component" value="Unassembled WGS sequence"/>
</dbReference>
<evidence type="ECO:0000256" key="3">
    <source>
        <dbReference type="PROSITE-ProRule" id="PRU00023"/>
    </source>
</evidence>
<dbReference type="Pfam" id="PF12796">
    <property type="entry name" value="Ank_2"/>
    <property type="match status" value="2"/>
</dbReference>
<sequence length="506" mass="54792">MRDLPARPDLDQLRHQAKELLRDAQQGDSEATARIHTVSHQTILASAQLALAREHGFTSWTKMKLEVERRDVLNSRDLSRLTKLLALHPEMATSHLERWADHAHEEPLGYVTMMRFNHDWLGLPDELPGTGAIARALIEAGAPVNGRPGDPETPLITAASYGDAEVAGVLVSAGADLEAVSAPDSGGVPGATALVHAAVFGMTEVLDVLVAAGARVHDLETAAAAGDIAAWPLARCTPQSRLRALTFAADHQRLDVIDELVAAGTPINEADAEWGRLPLHTAAGNGRPEAVRRLLRHGADPDLRDPVHRRTALQTCEPPNRPAHSPAHDQVAAMLRPVTGVSRPRRSRAEPAGIQIRIEASDLPGREWAPTPDMPPYRNIHVGIQQRQRPNEPLDLHPGDAATATWTLNATAVSSPTGIDIKGPHIHGTPGKRFIYLTWGTVDHTGAFTMFRRAKLMLDAVDTATLQTARRYGRLITRLRLTDPHGQPLCSTVRPPLVDWTASTAG</sequence>
<evidence type="ECO:0000313" key="4">
    <source>
        <dbReference type="EMBL" id="NYD51637.1"/>
    </source>
</evidence>
<protein>
    <recommendedName>
        <fullName evidence="6">Ankyrin repeat domain-containing protein</fullName>
    </recommendedName>
</protein>
<evidence type="ECO:0000256" key="2">
    <source>
        <dbReference type="ARBA" id="ARBA00023043"/>
    </source>
</evidence>
<dbReference type="Gene3D" id="1.25.40.20">
    <property type="entry name" value="Ankyrin repeat-containing domain"/>
    <property type="match status" value="2"/>
</dbReference>
<dbReference type="InterPro" id="IPR046032">
    <property type="entry name" value="DUF5990"/>
</dbReference>
<comment type="caution">
    <text evidence="4">The sequence shown here is derived from an EMBL/GenBank/DDBJ whole genome shotgun (WGS) entry which is preliminary data.</text>
</comment>
<organism evidence="4 5">
    <name type="scientific">Actinomadura luteofluorescens</name>
    <dbReference type="NCBI Taxonomy" id="46163"/>
    <lineage>
        <taxon>Bacteria</taxon>
        <taxon>Bacillati</taxon>
        <taxon>Actinomycetota</taxon>
        <taxon>Actinomycetes</taxon>
        <taxon>Streptosporangiales</taxon>
        <taxon>Thermomonosporaceae</taxon>
        <taxon>Actinomadura</taxon>
    </lineage>
</organism>
<dbReference type="PROSITE" id="PS50297">
    <property type="entry name" value="ANK_REP_REGION"/>
    <property type="match status" value="2"/>
</dbReference>
<dbReference type="PROSITE" id="PS50088">
    <property type="entry name" value="ANK_REPEAT"/>
    <property type="match status" value="3"/>
</dbReference>
<evidence type="ECO:0000256" key="1">
    <source>
        <dbReference type="ARBA" id="ARBA00022737"/>
    </source>
</evidence>
<feature type="repeat" description="ANK" evidence="3">
    <location>
        <begin position="150"/>
        <end position="182"/>
    </location>
</feature>
<proteinExistence type="predicted"/>
<gene>
    <name evidence="4" type="ORF">BJY14_007620</name>
</gene>
<dbReference type="SMART" id="SM00248">
    <property type="entry name" value="ANK"/>
    <property type="match status" value="4"/>
</dbReference>
<dbReference type="EMBL" id="JACCBA010000001">
    <property type="protein sequence ID" value="NYD51637.1"/>
    <property type="molecule type" value="Genomic_DNA"/>
</dbReference>
<feature type="repeat" description="ANK" evidence="3">
    <location>
        <begin position="189"/>
        <end position="221"/>
    </location>
</feature>
<dbReference type="PANTHER" id="PTHR24171:SF10">
    <property type="entry name" value="ANKYRIN REPEAT DOMAIN-CONTAINING PROTEIN 29-LIKE"/>
    <property type="match status" value="1"/>
</dbReference>
<evidence type="ECO:0000313" key="5">
    <source>
        <dbReference type="Proteomes" id="UP000529783"/>
    </source>
</evidence>
<dbReference type="InterPro" id="IPR036770">
    <property type="entry name" value="Ankyrin_rpt-contain_sf"/>
</dbReference>
<name>A0A7Y9JJN7_9ACTN</name>
<keyword evidence="1" id="KW-0677">Repeat</keyword>
<accession>A0A7Y9JJN7</accession>
<dbReference type="Pfam" id="PF19452">
    <property type="entry name" value="DUF5990"/>
    <property type="match status" value="1"/>
</dbReference>
<dbReference type="PANTHER" id="PTHR24171">
    <property type="entry name" value="ANKYRIN REPEAT DOMAIN-CONTAINING PROTEIN 39-RELATED"/>
    <property type="match status" value="1"/>
</dbReference>
<dbReference type="RefSeq" id="WP_179847996.1">
    <property type="nucleotide sequence ID" value="NZ_JACCBA010000001.1"/>
</dbReference>
<dbReference type="AlphaFoldDB" id="A0A7Y9JJN7"/>
<evidence type="ECO:0008006" key="6">
    <source>
        <dbReference type="Google" id="ProtNLM"/>
    </source>
</evidence>
<feature type="repeat" description="ANK" evidence="3">
    <location>
        <begin position="274"/>
        <end position="306"/>
    </location>
</feature>